<evidence type="ECO:0000256" key="2">
    <source>
        <dbReference type="ARBA" id="ARBA00010671"/>
    </source>
</evidence>
<dbReference type="InterPro" id="IPR000310">
    <property type="entry name" value="Orn/Lys/Arg_deCO2ase_major_dom"/>
</dbReference>
<evidence type="ECO:0000259" key="7">
    <source>
        <dbReference type="Pfam" id="PF03711"/>
    </source>
</evidence>
<feature type="domain" description="Orn/Lys/Arg decarboxylase C-terminal" evidence="7">
    <location>
        <begin position="378"/>
        <end position="447"/>
    </location>
</feature>
<comment type="caution">
    <text evidence="8">The sequence shown here is derived from an EMBL/GenBank/DDBJ whole genome shotgun (WGS) entry which is preliminary data.</text>
</comment>
<dbReference type="EMBL" id="BMNQ01000008">
    <property type="protein sequence ID" value="GGJ89350.1"/>
    <property type="molecule type" value="Genomic_DNA"/>
</dbReference>
<comment type="cofactor">
    <cofactor evidence="1">
        <name>pyridoxal 5'-phosphate</name>
        <dbReference type="ChEBI" id="CHEBI:597326"/>
    </cofactor>
</comment>
<feature type="domain" description="Orn/Lys/Arg decarboxylases family 1 pyridoxal-P attachment site" evidence="6">
    <location>
        <begin position="8"/>
        <end position="305"/>
    </location>
</feature>
<evidence type="ECO:0000313" key="9">
    <source>
        <dbReference type="Proteomes" id="UP000658382"/>
    </source>
</evidence>
<dbReference type="SUPFAM" id="SSF53383">
    <property type="entry name" value="PLP-dependent transferases"/>
    <property type="match status" value="1"/>
</dbReference>
<keyword evidence="4" id="KW-0663">Pyridoxal phosphate</keyword>
<name>A0A917PSH1_9BACI</name>
<dbReference type="InterPro" id="IPR036633">
    <property type="entry name" value="Prn/Lys/Arg_de-COase_C_sf"/>
</dbReference>
<dbReference type="Gene3D" id="3.90.105.10">
    <property type="entry name" value="Molybdopterin biosynthesis moea protein, domain 2"/>
    <property type="match status" value="1"/>
</dbReference>
<dbReference type="RefSeq" id="WP_188631982.1">
    <property type="nucleotide sequence ID" value="NZ_BMNQ01000008.1"/>
</dbReference>
<dbReference type="AlphaFoldDB" id="A0A917PSH1"/>
<dbReference type="InterPro" id="IPR015424">
    <property type="entry name" value="PyrdxlP-dep_Trfase"/>
</dbReference>
<dbReference type="InterPro" id="IPR015421">
    <property type="entry name" value="PyrdxlP-dep_Trfase_major"/>
</dbReference>
<evidence type="ECO:0000313" key="8">
    <source>
        <dbReference type="EMBL" id="GGJ89350.1"/>
    </source>
</evidence>
<dbReference type="SUPFAM" id="SSF55904">
    <property type="entry name" value="Ornithine decarboxylase C-terminal domain"/>
    <property type="match status" value="1"/>
</dbReference>
<organism evidence="8 9">
    <name type="scientific">Lentibacillus kapialis</name>
    <dbReference type="NCBI Taxonomy" id="340214"/>
    <lineage>
        <taxon>Bacteria</taxon>
        <taxon>Bacillati</taxon>
        <taxon>Bacillota</taxon>
        <taxon>Bacilli</taxon>
        <taxon>Bacillales</taxon>
        <taxon>Bacillaceae</taxon>
        <taxon>Lentibacillus</taxon>
    </lineage>
</organism>
<accession>A0A917PSH1</accession>
<dbReference type="Pfam" id="PF01276">
    <property type="entry name" value="OKR_DC_1"/>
    <property type="match status" value="1"/>
</dbReference>
<dbReference type="InterPro" id="IPR008286">
    <property type="entry name" value="Prn/Lys/Arg_de-COase_C"/>
</dbReference>
<dbReference type="PANTHER" id="PTHR43277">
    <property type="entry name" value="ARGININE DECARBOXYLASE"/>
    <property type="match status" value="1"/>
</dbReference>
<sequence length="480" mass="53376">MNLNQNNTPLFDALNQFYRNDPISFHVPGHKSGKIFEKYAREFFDAILPLDLTELPGLDDLHGAGGVIDEAQKLAAAYFGADQTHFLVGGSTAGNLAMILSVCAAGDKIVVQRNCHKSIFNGLELSGAKPIFMAPAFDNSVNRYTAPDIKTIKMVLQQHPNAKAVVLTHPDYFGQSFGIEEMINLIHEYDIPVLIDEAHGVHFSSSTMFPESALTHGADAVVQSAHKLAPAMTMGAFLHVQSERLSNSRIHHYLQMIQSSSPSYPIMASLDLARSFLANLTEHEMALIMKSTRDVREILDSSESWDVLPADDPLKIVLEAKPGITGGMIAELFGQEGILPEFSTNYQVLFIHGLAPFEAVKRLKKVIRQIDAQLKNQRNHDIMNVDNLFTEQLTELDLDYSTMSRMSRYQLAQIPLEEAEGYIAAEAITPYPPGIPFIMKGERINRIHIRAVKELAQKGVHMQHFDINDGINVFLASNQR</sequence>
<evidence type="ECO:0000256" key="3">
    <source>
        <dbReference type="ARBA" id="ARBA00022793"/>
    </source>
</evidence>
<dbReference type="Pfam" id="PF03711">
    <property type="entry name" value="OKR_DC_1_C"/>
    <property type="match status" value="1"/>
</dbReference>
<dbReference type="GO" id="GO:0016831">
    <property type="term" value="F:carboxy-lyase activity"/>
    <property type="evidence" value="ECO:0007669"/>
    <property type="project" value="UniProtKB-KW"/>
</dbReference>
<dbReference type="InterPro" id="IPR052357">
    <property type="entry name" value="Orn_Lys_Arg_decarboxylase-I"/>
</dbReference>
<protein>
    <submittedName>
        <fullName evidence="8">Lysine decarboxylase</fullName>
    </submittedName>
</protein>
<gene>
    <name evidence="8" type="primary">cad</name>
    <name evidence="8" type="ORF">GCM10007063_09940</name>
</gene>
<keyword evidence="3" id="KW-0210">Decarboxylase</keyword>
<evidence type="ECO:0000256" key="1">
    <source>
        <dbReference type="ARBA" id="ARBA00001933"/>
    </source>
</evidence>
<proteinExistence type="inferred from homology"/>
<evidence type="ECO:0000259" key="6">
    <source>
        <dbReference type="Pfam" id="PF01276"/>
    </source>
</evidence>
<dbReference type="Gene3D" id="3.40.640.10">
    <property type="entry name" value="Type I PLP-dependent aspartate aminotransferase-like (Major domain)"/>
    <property type="match status" value="1"/>
</dbReference>
<evidence type="ECO:0000256" key="5">
    <source>
        <dbReference type="ARBA" id="ARBA00023239"/>
    </source>
</evidence>
<dbReference type="PANTHER" id="PTHR43277:SF3">
    <property type="entry name" value="DECARBOXYLASE, PUTATIVE-RELATED"/>
    <property type="match status" value="1"/>
</dbReference>
<keyword evidence="5" id="KW-0456">Lyase</keyword>
<reference evidence="8" key="2">
    <citation type="submission" date="2020-09" db="EMBL/GenBank/DDBJ databases">
        <authorList>
            <person name="Sun Q."/>
            <person name="Ohkuma M."/>
        </authorList>
    </citation>
    <scope>NUCLEOTIDE SEQUENCE</scope>
    <source>
        <strain evidence="8">JCM 12580</strain>
    </source>
</reference>
<keyword evidence="9" id="KW-1185">Reference proteome</keyword>
<comment type="similarity">
    <text evidence="2">Belongs to the Orn/Lys/Arg decarboxylase class-I family.</text>
</comment>
<reference evidence="8" key="1">
    <citation type="journal article" date="2014" name="Int. J. Syst. Evol. Microbiol.">
        <title>Complete genome sequence of Corynebacterium casei LMG S-19264T (=DSM 44701T), isolated from a smear-ripened cheese.</title>
        <authorList>
            <consortium name="US DOE Joint Genome Institute (JGI-PGF)"/>
            <person name="Walter F."/>
            <person name="Albersmeier A."/>
            <person name="Kalinowski J."/>
            <person name="Ruckert C."/>
        </authorList>
    </citation>
    <scope>NUCLEOTIDE SEQUENCE</scope>
    <source>
        <strain evidence="8">JCM 12580</strain>
    </source>
</reference>
<evidence type="ECO:0000256" key="4">
    <source>
        <dbReference type="ARBA" id="ARBA00022898"/>
    </source>
</evidence>
<dbReference type="Proteomes" id="UP000658382">
    <property type="component" value="Unassembled WGS sequence"/>
</dbReference>